<dbReference type="SMART" id="SM00831">
    <property type="entry name" value="Cation_ATPase_N"/>
    <property type="match status" value="1"/>
</dbReference>
<comment type="catalytic activity">
    <reaction evidence="18">
        <text>Mg(2+)(out) + ATP + H2O = Mg(2+)(in) + ADP + phosphate + H(+)</text>
        <dbReference type="Rhea" id="RHEA:10260"/>
        <dbReference type="ChEBI" id="CHEBI:15377"/>
        <dbReference type="ChEBI" id="CHEBI:15378"/>
        <dbReference type="ChEBI" id="CHEBI:18420"/>
        <dbReference type="ChEBI" id="CHEBI:30616"/>
        <dbReference type="ChEBI" id="CHEBI:43474"/>
        <dbReference type="ChEBI" id="CHEBI:456216"/>
        <dbReference type="EC" id="7.2.2.14"/>
    </reaction>
</comment>
<dbReference type="Gene3D" id="2.70.150.10">
    <property type="entry name" value="Calcium-transporting ATPase, cytoplasmic transduction domain A"/>
    <property type="match status" value="1"/>
</dbReference>
<keyword evidence="15 20" id="KW-1133">Transmembrane helix</keyword>
<dbReference type="EC" id="7.2.2.14" evidence="4"/>
<feature type="compositionally biased region" description="Low complexity" evidence="19">
    <location>
        <begin position="707"/>
        <end position="741"/>
    </location>
</feature>
<protein>
    <recommendedName>
        <fullName evidence="5">Magnesium-transporting ATPase, P-type 1</fullName>
        <ecNumber evidence="4">7.2.2.14</ecNumber>
    </recommendedName>
    <alternativeName>
        <fullName evidence="17">Mg(2+) transport ATPase, P-type 1</fullName>
    </alternativeName>
</protein>
<dbReference type="GO" id="GO:0005886">
    <property type="term" value="C:plasma membrane"/>
    <property type="evidence" value="ECO:0007669"/>
    <property type="project" value="UniProtKB-SubCell"/>
</dbReference>
<dbReference type="Proteomes" id="UP000255099">
    <property type="component" value="Unassembled WGS sequence"/>
</dbReference>
<evidence type="ECO:0000256" key="10">
    <source>
        <dbReference type="ARBA" id="ARBA00022723"/>
    </source>
</evidence>
<evidence type="ECO:0000256" key="15">
    <source>
        <dbReference type="ARBA" id="ARBA00022989"/>
    </source>
</evidence>
<dbReference type="InterPro" id="IPR018303">
    <property type="entry name" value="ATPase_P-typ_P_site"/>
</dbReference>
<gene>
    <name evidence="22" type="primary">mgtA_2</name>
    <name evidence="22" type="ORF">NCTC9637_05983</name>
</gene>
<keyword evidence="9 20" id="KW-0812">Transmembrane</keyword>
<dbReference type="EMBL" id="UGLB01000003">
    <property type="protein sequence ID" value="STT50971.1"/>
    <property type="molecule type" value="Genomic_DNA"/>
</dbReference>
<name>A0A377WC70_KLEPN</name>
<dbReference type="Pfam" id="PF13246">
    <property type="entry name" value="Cation_ATPase"/>
    <property type="match status" value="1"/>
</dbReference>
<dbReference type="Gene3D" id="3.40.1110.10">
    <property type="entry name" value="Calcium-transporting ATPase, cytoplasmic domain N"/>
    <property type="match status" value="1"/>
</dbReference>
<evidence type="ECO:0000259" key="21">
    <source>
        <dbReference type="SMART" id="SM00831"/>
    </source>
</evidence>
<evidence type="ECO:0000256" key="13">
    <source>
        <dbReference type="ARBA" id="ARBA00022842"/>
    </source>
</evidence>
<accession>A0A377WC70</accession>
<dbReference type="InterPro" id="IPR023214">
    <property type="entry name" value="HAD_sf"/>
</dbReference>
<dbReference type="GO" id="GO:0005524">
    <property type="term" value="F:ATP binding"/>
    <property type="evidence" value="ECO:0007669"/>
    <property type="project" value="UniProtKB-KW"/>
</dbReference>
<dbReference type="SUPFAM" id="SSF81653">
    <property type="entry name" value="Calcium ATPase, transduction domain A"/>
    <property type="match status" value="1"/>
</dbReference>
<sequence length="750" mass="82159">MLKNYTRQLFAQLSRHLPRRLVQRDPLPDARHLASGPIPESLGQHCLNVAAMDDQEIWRAFDSHPEGLNEGEVAAKILKHGDNQIPAQKPSPWWVHLWTCYRNPFNLLLTVLGIVSYSTEDLFAAGVIALMVGISTLLNFIQEARSTKAADALKAMVSNTATVLRVVNEQGESRWLELPIDQLVPGDIIRLSAGDMIPADLRILQARDLFVAQASLTGESLPVEKVARSRDPLQQNPLECDTLCFMGTNVVSGSAQAIVFATGGRTWFGQLAGRVSEQESEPNAFQKGISRVSMLLIRFMLVMAPVVLLINGYTKGDWWEAALFALSVAVGLTPEMLPMIVTSTLARGAVKLSKQKVIVKHLDAIQNFGAMDILCTDKTGTLTQDKIVLENHTDVSGKVCERVLHAAWLNSHYQTGLKNLLDTAVLEGVELDAARGLAERWQKVDEIPFDFERRRMSVVVKEDDAAHQLICKGALQEILNVSTQVRYNGDIVPLDDTMLRRIRRVTDTLNRQGLRVVAVATKYLPAREGDYQRADESDLILEGYIAFLDPPKETTAPALKALKASGITVKILTGDSELVAAKVCHEVGLDAGEVVIGSQIEAMCDDELAALAKRTTLFARLAPLHKERIVTLLKREGHVVGFMGDGINDAPALARGGYRHLGRRRGGYRPRGGGYHSAGEEPDGAGGGGNRRPPHLRQHAQVHQNDRQLQLRQRFQRAGGQRLPAVSADAAAAPVDSEPAVRCLPSGDPV</sequence>
<evidence type="ECO:0000256" key="17">
    <source>
        <dbReference type="ARBA" id="ARBA00029806"/>
    </source>
</evidence>
<keyword evidence="8" id="KW-0597">Phosphoprotein</keyword>
<dbReference type="NCBIfam" id="TIGR01494">
    <property type="entry name" value="ATPase_P-type"/>
    <property type="match status" value="1"/>
</dbReference>
<keyword evidence="12" id="KW-0067">ATP-binding</keyword>
<dbReference type="GO" id="GO:0016887">
    <property type="term" value="F:ATP hydrolysis activity"/>
    <property type="evidence" value="ECO:0007669"/>
    <property type="project" value="InterPro"/>
</dbReference>
<dbReference type="SUPFAM" id="SSF56784">
    <property type="entry name" value="HAD-like"/>
    <property type="match status" value="1"/>
</dbReference>
<dbReference type="AlphaFoldDB" id="A0A377WC70"/>
<feature type="transmembrane region" description="Helical" evidence="20">
    <location>
        <begin position="295"/>
        <end position="313"/>
    </location>
</feature>
<dbReference type="NCBIfam" id="TIGR01524">
    <property type="entry name" value="ATPase-IIIB_Mg"/>
    <property type="match status" value="1"/>
</dbReference>
<dbReference type="InterPro" id="IPR023298">
    <property type="entry name" value="ATPase_P-typ_TM_dom_sf"/>
</dbReference>
<dbReference type="InterPro" id="IPR036412">
    <property type="entry name" value="HAD-like_sf"/>
</dbReference>
<dbReference type="SUPFAM" id="SSF81660">
    <property type="entry name" value="Metal cation-transporting ATPase, ATP-binding domain N"/>
    <property type="match status" value="1"/>
</dbReference>
<dbReference type="PRINTS" id="PR01836">
    <property type="entry name" value="MGATPASE"/>
</dbReference>
<dbReference type="InterPro" id="IPR006415">
    <property type="entry name" value="P-type_ATPase_IIIB"/>
</dbReference>
<evidence type="ECO:0000256" key="9">
    <source>
        <dbReference type="ARBA" id="ARBA00022692"/>
    </source>
</evidence>
<keyword evidence="11" id="KW-0547">Nucleotide-binding</keyword>
<dbReference type="Gene3D" id="1.20.1110.10">
    <property type="entry name" value="Calcium-transporting ATPase, transmembrane domain"/>
    <property type="match status" value="1"/>
</dbReference>
<dbReference type="InterPro" id="IPR023299">
    <property type="entry name" value="ATPase_P-typ_cyto_dom_N"/>
</dbReference>
<keyword evidence="14" id="KW-1278">Translocase</keyword>
<dbReference type="SFLD" id="SFLDG00002">
    <property type="entry name" value="C1.7:_P-type_atpase_like"/>
    <property type="match status" value="1"/>
</dbReference>
<comment type="similarity">
    <text evidence="3">Belongs to the cation transport ATPase (P-type) (TC 3.A.3) family. Type IIIB subfamily.</text>
</comment>
<evidence type="ECO:0000256" key="12">
    <source>
        <dbReference type="ARBA" id="ARBA00022840"/>
    </source>
</evidence>
<evidence type="ECO:0000256" key="2">
    <source>
        <dbReference type="ARBA" id="ARBA00004429"/>
    </source>
</evidence>
<evidence type="ECO:0000256" key="3">
    <source>
        <dbReference type="ARBA" id="ARBA00008746"/>
    </source>
</evidence>
<comment type="subcellular location">
    <subcellularLocation>
        <location evidence="2">Cell inner membrane</location>
        <topology evidence="2">Multi-pass membrane protein</topology>
    </subcellularLocation>
</comment>
<evidence type="ECO:0000256" key="8">
    <source>
        <dbReference type="ARBA" id="ARBA00022553"/>
    </source>
</evidence>
<dbReference type="SUPFAM" id="SSF81665">
    <property type="entry name" value="Calcium ATPase, transmembrane domain M"/>
    <property type="match status" value="1"/>
</dbReference>
<dbReference type="PANTHER" id="PTHR42861">
    <property type="entry name" value="CALCIUM-TRANSPORTING ATPASE"/>
    <property type="match status" value="1"/>
</dbReference>
<evidence type="ECO:0000256" key="7">
    <source>
        <dbReference type="ARBA" id="ARBA00022519"/>
    </source>
</evidence>
<dbReference type="GO" id="GO:0046872">
    <property type="term" value="F:metal ion binding"/>
    <property type="evidence" value="ECO:0007669"/>
    <property type="project" value="UniProtKB-KW"/>
</dbReference>
<evidence type="ECO:0000256" key="1">
    <source>
        <dbReference type="ARBA" id="ARBA00003954"/>
    </source>
</evidence>
<feature type="domain" description="Cation-transporting P-type ATPase N-terminal" evidence="21">
    <location>
        <begin position="48"/>
        <end position="121"/>
    </location>
</feature>
<evidence type="ECO:0000256" key="14">
    <source>
        <dbReference type="ARBA" id="ARBA00022967"/>
    </source>
</evidence>
<evidence type="ECO:0000256" key="16">
    <source>
        <dbReference type="ARBA" id="ARBA00023136"/>
    </source>
</evidence>
<dbReference type="InterPro" id="IPR001757">
    <property type="entry name" value="P_typ_ATPase"/>
</dbReference>
<evidence type="ECO:0000256" key="5">
    <source>
        <dbReference type="ARBA" id="ARBA00013555"/>
    </source>
</evidence>
<keyword evidence="10" id="KW-0479">Metal-binding</keyword>
<comment type="function">
    <text evidence="1">Mediates magnesium influx to the cytosol.</text>
</comment>
<evidence type="ECO:0000313" key="23">
    <source>
        <dbReference type="Proteomes" id="UP000255099"/>
    </source>
</evidence>
<evidence type="ECO:0000256" key="6">
    <source>
        <dbReference type="ARBA" id="ARBA00022475"/>
    </source>
</evidence>
<keyword evidence="16 20" id="KW-0472">Membrane</keyword>
<dbReference type="InterPro" id="IPR008250">
    <property type="entry name" value="ATPase_P-typ_transduc_dom_A_sf"/>
</dbReference>
<feature type="transmembrane region" description="Helical" evidence="20">
    <location>
        <begin position="122"/>
        <end position="141"/>
    </location>
</feature>
<evidence type="ECO:0000313" key="22">
    <source>
        <dbReference type="EMBL" id="STT50971.1"/>
    </source>
</evidence>
<dbReference type="CDD" id="cd02077">
    <property type="entry name" value="P-type_ATPase_Mg"/>
    <property type="match status" value="1"/>
</dbReference>
<dbReference type="PROSITE" id="PS00154">
    <property type="entry name" value="ATPASE_E1_E2"/>
    <property type="match status" value="1"/>
</dbReference>
<evidence type="ECO:0000256" key="20">
    <source>
        <dbReference type="SAM" id="Phobius"/>
    </source>
</evidence>
<dbReference type="SFLD" id="SFLDS00003">
    <property type="entry name" value="Haloacid_Dehalogenase"/>
    <property type="match status" value="1"/>
</dbReference>
<organism evidence="22 23">
    <name type="scientific">Klebsiella pneumoniae</name>
    <dbReference type="NCBI Taxonomy" id="573"/>
    <lineage>
        <taxon>Bacteria</taxon>
        <taxon>Pseudomonadati</taxon>
        <taxon>Pseudomonadota</taxon>
        <taxon>Gammaproteobacteria</taxon>
        <taxon>Enterobacterales</taxon>
        <taxon>Enterobacteriaceae</taxon>
        <taxon>Klebsiella/Raoultella group</taxon>
        <taxon>Klebsiella</taxon>
        <taxon>Klebsiella pneumoniae complex</taxon>
    </lineage>
</organism>
<keyword evidence="13" id="KW-0460">Magnesium</keyword>
<dbReference type="InterPro" id="IPR059000">
    <property type="entry name" value="ATPase_P-type_domA"/>
</dbReference>
<evidence type="ECO:0000256" key="4">
    <source>
        <dbReference type="ARBA" id="ARBA00012786"/>
    </source>
</evidence>
<dbReference type="Pfam" id="PF00122">
    <property type="entry name" value="E1-E2_ATPase"/>
    <property type="match status" value="1"/>
</dbReference>
<feature type="region of interest" description="Disordered" evidence="19">
    <location>
        <begin position="660"/>
        <end position="750"/>
    </location>
</feature>
<reference evidence="22 23" key="1">
    <citation type="submission" date="2018-06" db="EMBL/GenBank/DDBJ databases">
        <authorList>
            <consortium name="Pathogen Informatics"/>
            <person name="Doyle S."/>
        </authorList>
    </citation>
    <scope>NUCLEOTIDE SEQUENCE [LARGE SCALE GENOMIC DNA]</scope>
    <source>
        <strain evidence="22 23">NCTC9637</strain>
    </source>
</reference>
<dbReference type="FunFam" id="2.70.150.10:FF:000045">
    <property type="entry name" value="Magnesium-translocating P-type ATPase"/>
    <property type="match status" value="1"/>
</dbReference>
<dbReference type="GO" id="GO:0015444">
    <property type="term" value="F:P-type magnesium transporter activity"/>
    <property type="evidence" value="ECO:0007669"/>
    <property type="project" value="UniProtKB-EC"/>
</dbReference>
<keyword evidence="6" id="KW-1003">Cell membrane</keyword>
<evidence type="ECO:0000256" key="19">
    <source>
        <dbReference type="SAM" id="MobiDB-lite"/>
    </source>
</evidence>
<proteinExistence type="inferred from homology"/>
<dbReference type="InterPro" id="IPR004014">
    <property type="entry name" value="ATPase_P-typ_cation-transptr_N"/>
</dbReference>
<keyword evidence="22" id="KW-0378">Hydrolase</keyword>
<dbReference type="SFLD" id="SFLDF00027">
    <property type="entry name" value="p-type_atpase"/>
    <property type="match status" value="1"/>
</dbReference>
<evidence type="ECO:0000256" key="11">
    <source>
        <dbReference type="ARBA" id="ARBA00022741"/>
    </source>
</evidence>
<evidence type="ECO:0000256" key="18">
    <source>
        <dbReference type="ARBA" id="ARBA00047295"/>
    </source>
</evidence>
<keyword evidence="7" id="KW-0997">Cell inner membrane</keyword>
<dbReference type="Gene3D" id="3.40.50.1000">
    <property type="entry name" value="HAD superfamily/HAD-like"/>
    <property type="match status" value="1"/>
</dbReference>
<dbReference type="Pfam" id="PF00690">
    <property type="entry name" value="Cation_ATPase_N"/>
    <property type="match status" value="1"/>
</dbReference>
<dbReference type="InterPro" id="IPR044492">
    <property type="entry name" value="P_typ_ATPase_HD_dom"/>
</dbReference>